<sequence>MNTFMQNRYNKRYKQTMSWNENVLPQGHNIKKNYYSHSPWSSQVSPGSENYWCETCDKGFINKTLLENHKLHHQKCNIDGCQFVAHPKVITKHIQMQHATGLYKRIGKLDNPEEIKKWREERKKKYPTKENIEKKQAETKEKIKRGEKMGLKHDKHRKNTDKPGFHNKRQKARIYEKHNKAFNNKKINSPLSNNKKPVKNTIHQIVPPKEEHRKLQPFKGIQNLVIDNQIDNNSPEECHDLIEDDYETDIKEEEIVSKPTVCGALTSLICNYESTDEEDNEENTKQATVKSSKILMPENQKINFDINNDVNVSVKCEKFNNNTEVSKAENNSICNNESENESGPEEKTITKSEPILNNDSKPIKCFQSRKERLQRQDRLKNRHKQFTRNLKRKLPSTLLEKLLHKEIQHERNVILQCIRYVVKNNYFDKK</sequence>
<dbReference type="PROSITE" id="PS50157">
    <property type="entry name" value="ZINC_FINGER_C2H2_2"/>
    <property type="match status" value="1"/>
</dbReference>
<name>A0AAU9V3K9_EUPED</name>
<organism evidence="4 5">
    <name type="scientific">Euphydryas editha</name>
    <name type="common">Edith's checkerspot</name>
    <dbReference type="NCBI Taxonomy" id="104508"/>
    <lineage>
        <taxon>Eukaryota</taxon>
        <taxon>Metazoa</taxon>
        <taxon>Ecdysozoa</taxon>
        <taxon>Arthropoda</taxon>
        <taxon>Hexapoda</taxon>
        <taxon>Insecta</taxon>
        <taxon>Pterygota</taxon>
        <taxon>Neoptera</taxon>
        <taxon>Endopterygota</taxon>
        <taxon>Lepidoptera</taxon>
        <taxon>Glossata</taxon>
        <taxon>Ditrysia</taxon>
        <taxon>Papilionoidea</taxon>
        <taxon>Nymphalidae</taxon>
        <taxon>Nymphalinae</taxon>
        <taxon>Euphydryas</taxon>
    </lineage>
</organism>
<dbReference type="PANTHER" id="PTHR13309">
    <property type="entry name" value="NUCLEAR FRAGILE X MENTAL RETARDATION PROTEIN INTERACTING PROTEIN 1"/>
    <property type="match status" value="1"/>
</dbReference>
<gene>
    <name evidence="4" type="ORF">EEDITHA_LOCUS18967</name>
</gene>
<dbReference type="GO" id="GO:0005634">
    <property type="term" value="C:nucleus"/>
    <property type="evidence" value="ECO:0007669"/>
    <property type="project" value="TreeGrafter"/>
</dbReference>
<keyword evidence="1" id="KW-0863">Zinc-finger</keyword>
<dbReference type="GO" id="GO:0000492">
    <property type="term" value="P:box C/D snoRNP assembly"/>
    <property type="evidence" value="ECO:0007669"/>
    <property type="project" value="TreeGrafter"/>
</dbReference>
<dbReference type="Proteomes" id="UP001153954">
    <property type="component" value="Unassembled WGS sequence"/>
</dbReference>
<dbReference type="PANTHER" id="PTHR13309:SF0">
    <property type="entry name" value="FMR1-INTERACTING PROTEIN NUFIP1"/>
    <property type="match status" value="1"/>
</dbReference>
<protein>
    <recommendedName>
        <fullName evidence="3">C2H2-type domain-containing protein</fullName>
    </recommendedName>
</protein>
<dbReference type="InterPro" id="IPR013087">
    <property type="entry name" value="Znf_C2H2_type"/>
</dbReference>
<keyword evidence="5" id="KW-1185">Reference proteome</keyword>
<evidence type="ECO:0000256" key="2">
    <source>
        <dbReference type="SAM" id="MobiDB-lite"/>
    </source>
</evidence>
<dbReference type="EMBL" id="CAKOGL010000027">
    <property type="protein sequence ID" value="CAH2104617.1"/>
    <property type="molecule type" value="Genomic_DNA"/>
</dbReference>
<evidence type="ECO:0000313" key="5">
    <source>
        <dbReference type="Proteomes" id="UP001153954"/>
    </source>
</evidence>
<evidence type="ECO:0000259" key="3">
    <source>
        <dbReference type="PROSITE" id="PS50157"/>
    </source>
</evidence>
<proteinExistence type="predicted"/>
<evidence type="ECO:0000256" key="1">
    <source>
        <dbReference type="PROSITE-ProRule" id="PRU00042"/>
    </source>
</evidence>
<dbReference type="SMART" id="SM00355">
    <property type="entry name" value="ZnF_C2H2"/>
    <property type="match status" value="2"/>
</dbReference>
<dbReference type="PROSITE" id="PS00028">
    <property type="entry name" value="ZINC_FINGER_C2H2_1"/>
    <property type="match status" value="1"/>
</dbReference>
<dbReference type="InterPro" id="IPR039136">
    <property type="entry name" value="NUFIP1-like"/>
</dbReference>
<reference evidence="4" key="1">
    <citation type="submission" date="2022-03" db="EMBL/GenBank/DDBJ databases">
        <authorList>
            <person name="Tunstrom K."/>
        </authorList>
    </citation>
    <scope>NUCLEOTIDE SEQUENCE</scope>
</reference>
<keyword evidence="1" id="KW-0862">Zinc</keyword>
<keyword evidence="1" id="KW-0479">Metal-binding</keyword>
<comment type="caution">
    <text evidence="4">The sequence shown here is derived from an EMBL/GenBank/DDBJ whole genome shotgun (WGS) entry which is preliminary data.</text>
</comment>
<feature type="region of interest" description="Disordered" evidence="2">
    <location>
        <begin position="327"/>
        <end position="348"/>
    </location>
</feature>
<feature type="domain" description="C2H2-type" evidence="3">
    <location>
        <begin position="51"/>
        <end position="73"/>
    </location>
</feature>
<dbReference type="AlphaFoldDB" id="A0AAU9V3K9"/>
<evidence type="ECO:0000313" key="4">
    <source>
        <dbReference type="EMBL" id="CAH2104617.1"/>
    </source>
</evidence>
<dbReference type="InterPro" id="IPR019496">
    <property type="entry name" value="NUFIP1_cons_dom"/>
</dbReference>
<accession>A0AAU9V3K9</accession>
<dbReference type="Pfam" id="PF10453">
    <property type="entry name" value="NUFIP1"/>
    <property type="match status" value="1"/>
</dbReference>
<dbReference type="GO" id="GO:0003723">
    <property type="term" value="F:RNA binding"/>
    <property type="evidence" value="ECO:0007669"/>
    <property type="project" value="InterPro"/>
</dbReference>
<dbReference type="GO" id="GO:0008270">
    <property type="term" value="F:zinc ion binding"/>
    <property type="evidence" value="ECO:0007669"/>
    <property type="project" value="UniProtKB-KW"/>
</dbReference>